<evidence type="ECO:0000256" key="2">
    <source>
        <dbReference type="SAM" id="MobiDB-lite"/>
    </source>
</evidence>
<feature type="compositionally biased region" description="Low complexity" evidence="2">
    <location>
        <begin position="228"/>
        <end position="237"/>
    </location>
</feature>
<feature type="compositionally biased region" description="Polar residues" evidence="2">
    <location>
        <begin position="480"/>
        <end position="492"/>
    </location>
</feature>
<feature type="coiled-coil region" evidence="1">
    <location>
        <begin position="64"/>
        <end position="95"/>
    </location>
</feature>
<sequence length="549" mass="61710">MNDIFDDANTIRQRCEALLAATNQIRSPANIARQERLEYLQRSIEYELKFTRADTLGNVNAGPITQLILEKARLEDEIERDKNDYTQKLQDAHDLLASSFQSIRSRSALSRSTSGPSHGHTHAGSIPTPSRSSLSRQSNPQSPHFEIQPPGSSLNLRGQSGHEADHQGDPERDTNSHQPLLMGSEDYSSNTAQGRHSTRRTASTVPSIENRPAKRSRQNEERREVVEVNDVNNNARRSVADDNPANPGRDSWPTAAASAQRTNRKKTRGRKPKPKPQQWIAPTSYTDLDPRIRDLKPGDIAAVRWGRAIQFTPVMILPWGRFKRFKIDKTLDHTGLNGSIPNCYEGARHDDVHPRPWAAGFEDNGRSAHRRSLPAWFFGVEEDFPWLCESGWVKLNQLKVYDENCPLTINKEAVAEYIDCHAEHHRELEATAAAERAAENEPAEHEDLDRDLPEDDEQGQSHDSRRIMWASSSEPEDTSNRQSGCQQGQNGAVTERNRDQAVKSEDERVIDTGSTRAAITGPISCRSTNSDWSRFQGSFAGPSSHRFRS</sequence>
<feature type="compositionally biased region" description="Basic residues" evidence="2">
    <location>
        <begin position="262"/>
        <end position="274"/>
    </location>
</feature>
<gene>
    <name evidence="3" type="ORF">NW762_001424</name>
</gene>
<evidence type="ECO:0000256" key="1">
    <source>
        <dbReference type="SAM" id="Coils"/>
    </source>
</evidence>
<feature type="compositionally biased region" description="Polar residues" evidence="2">
    <location>
        <begin position="186"/>
        <end position="207"/>
    </location>
</feature>
<keyword evidence="1" id="KW-0175">Coiled coil</keyword>
<feature type="compositionally biased region" description="Polar residues" evidence="2">
    <location>
        <begin position="106"/>
        <end position="116"/>
    </location>
</feature>
<evidence type="ECO:0000313" key="4">
    <source>
        <dbReference type="Proteomes" id="UP001152049"/>
    </source>
</evidence>
<dbReference type="EMBL" id="JAOQAZ010000002">
    <property type="protein sequence ID" value="KAJ4269756.1"/>
    <property type="molecule type" value="Genomic_DNA"/>
</dbReference>
<name>A0A9W8SE21_9HYPO</name>
<dbReference type="Proteomes" id="UP001152049">
    <property type="component" value="Unassembled WGS sequence"/>
</dbReference>
<feature type="compositionally biased region" description="Polar residues" evidence="2">
    <location>
        <begin position="127"/>
        <end position="142"/>
    </location>
</feature>
<keyword evidence="4" id="KW-1185">Reference proteome</keyword>
<feature type="compositionally biased region" description="Basic and acidic residues" evidence="2">
    <location>
        <begin position="217"/>
        <end position="226"/>
    </location>
</feature>
<protein>
    <submittedName>
        <fullName evidence="3">Uncharacterized protein</fullName>
    </submittedName>
</protein>
<feature type="compositionally biased region" description="Basic and acidic residues" evidence="2">
    <location>
        <begin position="160"/>
        <end position="175"/>
    </location>
</feature>
<organism evidence="3 4">
    <name type="scientific">Fusarium torreyae</name>
    <dbReference type="NCBI Taxonomy" id="1237075"/>
    <lineage>
        <taxon>Eukaryota</taxon>
        <taxon>Fungi</taxon>
        <taxon>Dikarya</taxon>
        <taxon>Ascomycota</taxon>
        <taxon>Pezizomycotina</taxon>
        <taxon>Sordariomycetes</taxon>
        <taxon>Hypocreomycetidae</taxon>
        <taxon>Hypocreales</taxon>
        <taxon>Nectriaceae</taxon>
        <taxon>Fusarium</taxon>
    </lineage>
</organism>
<feature type="compositionally biased region" description="Basic and acidic residues" evidence="2">
    <location>
        <begin position="436"/>
        <end position="451"/>
    </location>
</feature>
<comment type="caution">
    <text evidence="3">The sequence shown here is derived from an EMBL/GenBank/DDBJ whole genome shotgun (WGS) entry which is preliminary data.</text>
</comment>
<feature type="compositionally biased region" description="Polar residues" evidence="2">
    <location>
        <begin position="525"/>
        <end position="536"/>
    </location>
</feature>
<proteinExistence type="predicted"/>
<dbReference type="OrthoDB" id="5295362at2759"/>
<feature type="region of interest" description="Disordered" evidence="2">
    <location>
        <begin position="106"/>
        <end position="292"/>
    </location>
</feature>
<feature type="region of interest" description="Disordered" evidence="2">
    <location>
        <begin position="432"/>
        <end position="549"/>
    </location>
</feature>
<feature type="compositionally biased region" description="Basic and acidic residues" evidence="2">
    <location>
        <begin position="495"/>
        <end position="510"/>
    </location>
</feature>
<reference evidence="3" key="1">
    <citation type="submission" date="2022-09" db="EMBL/GenBank/DDBJ databases">
        <title>Fusarium specimens isolated from Avocado Roots.</title>
        <authorList>
            <person name="Stajich J."/>
            <person name="Roper C."/>
            <person name="Heimlech-Rivalta G."/>
        </authorList>
    </citation>
    <scope>NUCLEOTIDE SEQUENCE</scope>
    <source>
        <strain evidence="3">CF00136</strain>
    </source>
</reference>
<evidence type="ECO:0000313" key="3">
    <source>
        <dbReference type="EMBL" id="KAJ4269756.1"/>
    </source>
</evidence>
<accession>A0A9W8SE21</accession>
<dbReference type="AlphaFoldDB" id="A0A9W8SE21"/>